<dbReference type="AlphaFoldDB" id="A0A5C8KDP0"/>
<evidence type="ECO:0000259" key="5">
    <source>
        <dbReference type="Pfam" id="PF00326"/>
    </source>
</evidence>
<feature type="domain" description="Peptidase S9 prolyl oligopeptidase catalytic" evidence="5">
    <location>
        <begin position="541"/>
        <end position="735"/>
    </location>
</feature>
<dbReference type="InterPro" id="IPR029058">
    <property type="entry name" value="AB_hydrolase_fold"/>
</dbReference>
<dbReference type="OrthoDB" id="9812921at2"/>
<evidence type="ECO:0000313" key="7">
    <source>
        <dbReference type="EMBL" id="TXK52855.1"/>
    </source>
</evidence>
<accession>A0A5C8KDP0</accession>
<dbReference type="InterPro" id="IPR002469">
    <property type="entry name" value="Peptidase_S9B_N"/>
</dbReference>
<evidence type="ECO:0000259" key="6">
    <source>
        <dbReference type="Pfam" id="PF00930"/>
    </source>
</evidence>
<dbReference type="InterPro" id="IPR001375">
    <property type="entry name" value="Peptidase_S9_cat"/>
</dbReference>
<evidence type="ECO:0000256" key="2">
    <source>
        <dbReference type="ARBA" id="ARBA00022801"/>
    </source>
</evidence>
<dbReference type="SUPFAM" id="SSF82171">
    <property type="entry name" value="DPP6 N-terminal domain-like"/>
    <property type="match status" value="1"/>
</dbReference>
<keyword evidence="4" id="KW-0732">Signal</keyword>
<dbReference type="EMBL" id="VRTY01000001">
    <property type="protein sequence ID" value="TXK52855.1"/>
    <property type="molecule type" value="Genomic_DNA"/>
</dbReference>
<evidence type="ECO:0000256" key="1">
    <source>
        <dbReference type="ARBA" id="ARBA00022670"/>
    </source>
</evidence>
<dbReference type="InterPro" id="IPR002471">
    <property type="entry name" value="Pept_S9_AS"/>
</dbReference>
<evidence type="ECO:0000256" key="3">
    <source>
        <dbReference type="ARBA" id="ARBA00023180"/>
    </source>
</evidence>
<dbReference type="Pfam" id="PF00930">
    <property type="entry name" value="DPPIV_N"/>
    <property type="match status" value="1"/>
</dbReference>
<feature type="domain" description="Dipeptidylpeptidase IV N-terminal" evidence="6">
    <location>
        <begin position="108"/>
        <end position="449"/>
    </location>
</feature>
<dbReference type="GO" id="GO:0004252">
    <property type="term" value="F:serine-type endopeptidase activity"/>
    <property type="evidence" value="ECO:0007669"/>
    <property type="project" value="InterPro"/>
</dbReference>
<name>A0A5C8KDP0_9BACT</name>
<proteinExistence type="predicted"/>
<feature type="signal peptide" evidence="4">
    <location>
        <begin position="1"/>
        <end position="23"/>
    </location>
</feature>
<dbReference type="GO" id="GO:0006508">
    <property type="term" value="P:proteolysis"/>
    <property type="evidence" value="ECO:0007669"/>
    <property type="project" value="UniProtKB-KW"/>
</dbReference>
<evidence type="ECO:0000313" key="8">
    <source>
        <dbReference type="Proteomes" id="UP000321926"/>
    </source>
</evidence>
<dbReference type="Proteomes" id="UP000321926">
    <property type="component" value="Unassembled WGS sequence"/>
</dbReference>
<feature type="chain" id="PRO_5022945380" evidence="4">
    <location>
        <begin position="24"/>
        <end position="744"/>
    </location>
</feature>
<gene>
    <name evidence="7" type="ORF">FVR03_00330</name>
</gene>
<keyword evidence="3" id="KW-0325">Glycoprotein</keyword>
<dbReference type="Gene3D" id="2.140.10.30">
    <property type="entry name" value="Dipeptidylpeptidase IV, N-terminal domain"/>
    <property type="match status" value="1"/>
</dbReference>
<dbReference type="SUPFAM" id="SSF53474">
    <property type="entry name" value="alpha/beta-Hydrolases"/>
    <property type="match status" value="1"/>
</dbReference>
<dbReference type="RefSeq" id="WP_147919759.1">
    <property type="nucleotide sequence ID" value="NZ_VRTY01000001.1"/>
</dbReference>
<dbReference type="PROSITE" id="PS00708">
    <property type="entry name" value="PRO_ENDOPEP_SER"/>
    <property type="match status" value="1"/>
</dbReference>
<sequence>MLLKIKSAVLVIWLCSVALTMQAQQKKQVTLEDIYQKGTFAAKSVYGVNWMNDGRYYSSQVQDQQNRVYDIIKYDVTTGQAVATIIEGEDLKPEGSSQPIQFDDYSFSSDEQKVLFATESEQIYRRSSKADFYIYDIPSKKLTKLSNGGKQLYATFSPDAKRVAFARDNNMFVVDLGTMQETQITTTGKFNSIINGYADWVYEEEFSFAQGFHWSPDGSKIAFYTFDESQVPEFNMQLWGELYPQDYKFKYPKAGEANSVVTVSVYNLSSGQTVKMDTGNETDMYLPRIKWTNNSNLLSIQKMNRLQNTLELLHANATTGKATVVLKETDKAYIDVTDDLIYLKDGKSFLHSSEKDGYNHLYLYNMSGKLVRQITSGNWEVSSFIGFDETNDVLYYMSTEVSPLDRHLYSISSKGKSKKRLTPAAGTHTINMSHDYKYYLDYHTAANVPVTVGLHTAKDGKLIKVLEDNQKLKNTLAQYNIAKQEFFTMKTADGTQLNGWMIKPTDFDPKKKYPVLMFVYGGPGSQTVTNSWGGANYLWYQVLADKGAIVVSVDNRGTGARGAAFKKVTYANLGKYEIEDQVEAAKWLGQQNYVDKDRIGIWGHSFGGYMALLGLTKGEGIFRAGISVAPVTSWRFYDSIYTERFLKKPQDNAAGYDDNSPLQHADKLQGELLLIHGTGDDNVHFQNAVAMQDALISANKQFESFYYPNRNHGVGGGITSLHRFRMMTNFLERNLLNPTNQVAQ</sequence>
<keyword evidence="8" id="KW-1185">Reference proteome</keyword>
<organism evidence="7 8">
    <name type="scientific">Pontibacter qinzhouensis</name>
    <dbReference type="NCBI Taxonomy" id="2603253"/>
    <lineage>
        <taxon>Bacteria</taxon>
        <taxon>Pseudomonadati</taxon>
        <taxon>Bacteroidota</taxon>
        <taxon>Cytophagia</taxon>
        <taxon>Cytophagales</taxon>
        <taxon>Hymenobacteraceae</taxon>
        <taxon>Pontibacter</taxon>
    </lineage>
</organism>
<keyword evidence="2" id="KW-0378">Hydrolase</keyword>
<comment type="caution">
    <text evidence="7">The sequence shown here is derived from an EMBL/GenBank/DDBJ whole genome shotgun (WGS) entry which is preliminary data.</text>
</comment>
<reference evidence="7 8" key="1">
    <citation type="submission" date="2019-08" db="EMBL/GenBank/DDBJ databases">
        <authorList>
            <person name="Shi S."/>
        </authorList>
    </citation>
    <scope>NUCLEOTIDE SEQUENCE [LARGE SCALE GENOMIC DNA]</scope>
    <source>
        <strain evidence="7 8">GY10130</strain>
    </source>
</reference>
<dbReference type="InterPro" id="IPR050278">
    <property type="entry name" value="Serine_Prot_S9B/DPPIV"/>
</dbReference>
<dbReference type="GO" id="GO:0008239">
    <property type="term" value="F:dipeptidyl-peptidase activity"/>
    <property type="evidence" value="ECO:0007669"/>
    <property type="project" value="TreeGrafter"/>
</dbReference>
<dbReference type="Gene3D" id="3.40.50.1820">
    <property type="entry name" value="alpha/beta hydrolase"/>
    <property type="match status" value="1"/>
</dbReference>
<protein>
    <submittedName>
        <fullName evidence="7">S9 family peptidase</fullName>
    </submittedName>
</protein>
<evidence type="ECO:0000256" key="4">
    <source>
        <dbReference type="SAM" id="SignalP"/>
    </source>
</evidence>
<dbReference type="FunFam" id="3.40.50.1820:FF:000003">
    <property type="entry name" value="Dipeptidyl peptidase 4"/>
    <property type="match status" value="1"/>
</dbReference>
<keyword evidence="1" id="KW-0645">Protease</keyword>
<dbReference type="PANTHER" id="PTHR11731">
    <property type="entry name" value="PROTEASE FAMILY S9B,C DIPEPTIDYL-PEPTIDASE IV-RELATED"/>
    <property type="match status" value="1"/>
</dbReference>
<dbReference type="PANTHER" id="PTHR11731:SF193">
    <property type="entry name" value="DIPEPTIDYL PEPTIDASE 9"/>
    <property type="match status" value="1"/>
</dbReference>
<dbReference type="Pfam" id="PF00326">
    <property type="entry name" value="Peptidase_S9"/>
    <property type="match status" value="1"/>
</dbReference>